<dbReference type="CDD" id="cd03814">
    <property type="entry name" value="GT4-like"/>
    <property type="match status" value="1"/>
</dbReference>
<protein>
    <submittedName>
        <fullName evidence="2">Glycosyltransferase involved in cell wall bisynthesis</fullName>
    </submittedName>
</protein>
<dbReference type="InterPro" id="IPR028098">
    <property type="entry name" value="Glyco_trans_4-like_N"/>
</dbReference>
<evidence type="ECO:0000259" key="1">
    <source>
        <dbReference type="Pfam" id="PF13439"/>
    </source>
</evidence>
<sequence length="353" mass="39377">MKILIATDAWRPQVNGVVRTYERLAEEAAQLDVELTFLTPAEFQTWPCPTYPEIRLALPGYAYIIERMNLIRPDAVHIATEGPLGWMTRSHCIRRGVPFTTSFHTRFPDYLSRRFGIPESWIWSILRRFHNAGAGIMVATPSLATELDSRGFDRIMPWTRGVDTHVFRPRNVRRFGEGPVFLYVGRVAVEKNIEAFLRTDLPGKKVVVGSGPQFAELRVKYPDVTFTGKQIGEDLAECYASADVFVMPSQTETFGIVLLEAMASGLPVAAYPVTGPLDLVRQAETGFLSEDLAAAAKAAMSLDRDIIRKRALDYSWEAAARLFIANIETALFARLGQGTPKRRVTLARPASSA</sequence>
<dbReference type="SUPFAM" id="SSF53756">
    <property type="entry name" value="UDP-Glycosyltransferase/glycogen phosphorylase"/>
    <property type="match status" value="1"/>
</dbReference>
<dbReference type="EMBL" id="FNJC01000001">
    <property type="protein sequence ID" value="SDO17016.1"/>
    <property type="molecule type" value="Genomic_DNA"/>
</dbReference>
<accession>A0A1H0HCS8</accession>
<evidence type="ECO:0000313" key="2">
    <source>
        <dbReference type="EMBL" id="SDO17016.1"/>
    </source>
</evidence>
<dbReference type="Pfam" id="PF13692">
    <property type="entry name" value="Glyco_trans_1_4"/>
    <property type="match status" value="1"/>
</dbReference>
<proteinExistence type="predicted"/>
<comment type="caution">
    <text evidence="2">The sequence shown here is derived from an EMBL/GenBank/DDBJ whole genome shotgun (WGS) entry which is preliminary data.</text>
</comment>
<feature type="domain" description="Glycosyltransferase subfamily 4-like N-terminal" evidence="1">
    <location>
        <begin position="14"/>
        <end position="165"/>
    </location>
</feature>
<name>A0A1H0HCS8_9HYPH</name>
<dbReference type="PANTHER" id="PTHR45947">
    <property type="entry name" value="SULFOQUINOVOSYL TRANSFERASE SQD2"/>
    <property type="match status" value="1"/>
</dbReference>
<dbReference type="Proteomes" id="UP000198795">
    <property type="component" value="Unassembled WGS sequence"/>
</dbReference>
<keyword evidence="3" id="KW-1185">Reference proteome</keyword>
<reference evidence="2 3" key="1">
    <citation type="submission" date="2016-10" db="EMBL/GenBank/DDBJ databases">
        <authorList>
            <person name="Varghese N."/>
            <person name="Submissions S."/>
        </authorList>
    </citation>
    <scope>NUCLEOTIDE SEQUENCE [LARGE SCALE GENOMIC DNA]</scope>
    <source>
        <strain evidence="2 3">CGMCC 1.6497</strain>
    </source>
</reference>
<gene>
    <name evidence="2" type="ORF">SAMN04488061_0471</name>
</gene>
<dbReference type="Gene3D" id="3.40.50.2000">
    <property type="entry name" value="Glycogen Phosphorylase B"/>
    <property type="match status" value="2"/>
</dbReference>
<dbReference type="Pfam" id="PF13439">
    <property type="entry name" value="Glyco_transf_4"/>
    <property type="match status" value="1"/>
</dbReference>
<dbReference type="InterPro" id="IPR050194">
    <property type="entry name" value="Glycosyltransferase_grp1"/>
</dbReference>
<dbReference type="RefSeq" id="WP_090226326.1">
    <property type="nucleotide sequence ID" value="NZ_FNJC01000001.1"/>
</dbReference>
<evidence type="ECO:0000313" key="3">
    <source>
        <dbReference type="Proteomes" id="UP000198795"/>
    </source>
</evidence>
<dbReference type="PANTHER" id="PTHR45947:SF3">
    <property type="entry name" value="SULFOQUINOVOSYL TRANSFERASE SQD2"/>
    <property type="match status" value="1"/>
</dbReference>
<organism evidence="2 3">
    <name type="scientific">Filomicrobium insigne</name>
    <dbReference type="NCBI Taxonomy" id="418854"/>
    <lineage>
        <taxon>Bacteria</taxon>
        <taxon>Pseudomonadati</taxon>
        <taxon>Pseudomonadota</taxon>
        <taxon>Alphaproteobacteria</taxon>
        <taxon>Hyphomicrobiales</taxon>
        <taxon>Hyphomicrobiaceae</taxon>
        <taxon>Filomicrobium</taxon>
    </lineage>
</organism>